<dbReference type="EMBL" id="DYZA01000216">
    <property type="protein sequence ID" value="HJD98072.1"/>
    <property type="molecule type" value="Genomic_DNA"/>
</dbReference>
<evidence type="ECO:0000259" key="1">
    <source>
        <dbReference type="Pfam" id="PF16778"/>
    </source>
</evidence>
<proteinExistence type="predicted"/>
<dbReference type="Pfam" id="PF16778">
    <property type="entry name" value="Phage_tail_APC"/>
    <property type="match status" value="1"/>
</dbReference>
<protein>
    <submittedName>
        <fullName evidence="2">Phage tail assembly chaperone</fullName>
    </submittedName>
</protein>
<dbReference type="AlphaFoldDB" id="A0A921DTG9"/>
<dbReference type="InterPro" id="IPR031893">
    <property type="entry name" value="Phage_tail_APC"/>
</dbReference>
<gene>
    <name evidence="2" type="ORF">K8W16_10560</name>
</gene>
<dbReference type="RefSeq" id="WP_304123468.1">
    <property type="nucleotide sequence ID" value="NZ_DYZA01000216.1"/>
</dbReference>
<evidence type="ECO:0000313" key="3">
    <source>
        <dbReference type="Proteomes" id="UP000698963"/>
    </source>
</evidence>
<comment type="caution">
    <text evidence="2">The sequence shown here is derived from an EMBL/GenBank/DDBJ whole genome shotgun (WGS) entry which is preliminary data.</text>
</comment>
<evidence type="ECO:0000313" key="2">
    <source>
        <dbReference type="EMBL" id="HJD98072.1"/>
    </source>
</evidence>
<name>A0A921DTG9_9BACT</name>
<organism evidence="2 3">
    <name type="scientific">Mailhella massiliensis</name>
    <dbReference type="NCBI Taxonomy" id="1903261"/>
    <lineage>
        <taxon>Bacteria</taxon>
        <taxon>Pseudomonadati</taxon>
        <taxon>Thermodesulfobacteriota</taxon>
        <taxon>Desulfovibrionia</taxon>
        <taxon>Desulfovibrionales</taxon>
        <taxon>Desulfovibrionaceae</taxon>
        <taxon>Mailhella</taxon>
    </lineage>
</organism>
<dbReference type="Gene3D" id="6.10.140.1310">
    <property type="match status" value="1"/>
</dbReference>
<reference evidence="2" key="1">
    <citation type="journal article" date="2021" name="PeerJ">
        <title>Extensive microbial diversity within the chicken gut microbiome revealed by metagenomics and culture.</title>
        <authorList>
            <person name="Gilroy R."/>
            <person name="Ravi A."/>
            <person name="Getino M."/>
            <person name="Pursley I."/>
            <person name="Horton D.L."/>
            <person name="Alikhan N.F."/>
            <person name="Baker D."/>
            <person name="Gharbi K."/>
            <person name="Hall N."/>
            <person name="Watson M."/>
            <person name="Adriaenssens E.M."/>
            <person name="Foster-Nyarko E."/>
            <person name="Jarju S."/>
            <person name="Secka A."/>
            <person name="Antonio M."/>
            <person name="Oren A."/>
            <person name="Chaudhuri R.R."/>
            <person name="La Ragione R."/>
            <person name="Hildebrand F."/>
            <person name="Pallen M.J."/>
        </authorList>
    </citation>
    <scope>NUCLEOTIDE SEQUENCE</scope>
    <source>
        <strain evidence="2">ChiGjej2B2-19336</strain>
    </source>
</reference>
<reference evidence="2" key="2">
    <citation type="submission" date="2021-09" db="EMBL/GenBank/DDBJ databases">
        <authorList>
            <person name="Gilroy R."/>
        </authorList>
    </citation>
    <scope>NUCLEOTIDE SEQUENCE</scope>
    <source>
        <strain evidence="2">ChiGjej2B2-19336</strain>
    </source>
</reference>
<feature type="domain" description="Phage tail assembly chaperone-like" evidence="1">
    <location>
        <begin position="121"/>
        <end position="178"/>
    </location>
</feature>
<sequence>MDLYRYDLKSGEYKGTQKAQVRPNGEFITDVIGATVQQPPQAGEKQAARWTGKDWELVDDHRQTRDKGGVIVEGSGTPYWLPGDTWRTQARYVTELGPLPEGALLEAPTQSEEEAMEMASASVRARRDASLAASDYLLMADYPIGAEELELVKAYRQALRDLPAQEGFPTDVAWPELPVALKE</sequence>
<accession>A0A921DTG9</accession>
<dbReference type="Proteomes" id="UP000698963">
    <property type="component" value="Unassembled WGS sequence"/>
</dbReference>